<feature type="region of interest" description="Disordered" evidence="1">
    <location>
        <begin position="54"/>
        <end position="162"/>
    </location>
</feature>
<evidence type="ECO:0000256" key="1">
    <source>
        <dbReference type="SAM" id="MobiDB-lite"/>
    </source>
</evidence>
<dbReference type="EMBL" id="JACAZI010000034">
    <property type="protein sequence ID" value="KAF7328875.1"/>
    <property type="molecule type" value="Genomic_DNA"/>
</dbReference>
<dbReference type="AlphaFoldDB" id="A0A8H6WUK0"/>
<protein>
    <submittedName>
        <fullName evidence="2">Uncharacterized protein</fullName>
    </submittedName>
</protein>
<dbReference type="Proteomes" id="UP000620124">
    <property type="component" value="Unassembled WGS sequence"/>
</dbReference>
<gene>
    <name evidence="2" type="ORF">MVEN_02517200</name>
</gene>
<comment type="caution">
    <text evidence="2">The sequence shown here is derived from an EMBL/GenBank/DDBJ whole genome shotgun (WGS) entry which is preliminary data.</text>
</comment>
<evidence type="ECO:0000313" key="3">
    <source>
        <dbReference type="Proteomes" id="UP000620124"/>
    </source>
</evidence>
<reference evidence="2" key="1">
    <citation type="submission" date="2020-05" db="EMBL/GenBank/DDBJ databases">
        <title>Mycena genomes resolve the evolution of fungal bioluminescence.</title>
        <authorList>
            <person name="Tsai I.J."/>
        </authorList>
    </citation>
    <scope>NUCLEOTIDE SEQUENCE</scope>
    <source>
        <strain evidence="2">CCC161011</strain>
    </source>
</reference>
<keyword evidence="3" id="KW-1185">Reference proteome</keyword>
<name>A0A8H6WUK0_9AGAR</name>
<feature type="compositionally biased region" description="Basic and acidic residues" evidence="1">
    <location>
        <begin position="129"/>
        <end position="144"/>
    </location>
</feature>
<proteinExistence type="predicted"/>
<sequence length="286" mass="30935">MVPIDGNPFWVRDDFELIQIFIFATDLSEYTIEFIQNVAPQLESSDEIELLVEEPTPSKPEWKGKASVKSSKGKAKAKVVESEAEQMAEAPPLARGSNMGEGKAKATEVVAEESVEASAPTKSARAKAKAAENKSMKAEAEKPATRGRKMASATSKTCATAPATRPRSARLAAIHSCWSHFRTPIITIIIELPLPARAPPKRQRKPSPALTEDIDPDTGIFTDRVRSPRPGSPPPPSSRHCCCRCWPIYHSDATLHREACAARRVGSVDGAGSEEGTLKGQGQGKR</sequence>
<feature type="region of interest" description="Disordered" evidence="1">
    <location>
        <begin position="198"/>
        <end position="239"/>
    </location>
</feature>
<evidence type="ECO:0000313" key="2">
    <source>
        <dbReference type="EMBL" id="KAF7328875.1"/>
    </source>
</evidence>
<accession>A0A8H6WUK0</accession>
<organism evidence="2 3">
    <name type="scientific">Mycena venus</name>
    <dbReference type="NCBI Taxonomy" id="2733690"/>
    <lineage>
        <taxon>Eukaryota</taxon>
        <taxon>Fungi</taxon>
        <taxon>Dikarya</taxon>
        <taxon>Basidiomycota</taxon>
        <taxon>Agaricomycotina</taxon>
        <taxon>Agaricomycetes</taxon>
        <taxon>Agaricomycetidae</taxon>
        <taxon>Agaricales</taxon>
        <taxon>Marasmiineae</taxon>
        <taxon>Mycenaceae</taxon>
        <taxon>Mycena</taxon>
    </lineage>
</organism>